<dbReference type="InterPro" id="IPR015421">
    <property type="entry name" value="PyrdxlP-dep_Trfase_major"/>
</dbReference>
<dbReference type="InterPro" id="IPR005814">
    <property type="entry name" value="Aminotrans_3"/>
</dbReference>
<dbReference type="SUPFAM" id="SSF53383">
    <property type="entry name" value="PLP-dependent transferases"/>
    <property type="match status" value="1"/>
</dbReference>
<comment type="cofactor">
    <cofactor evidence="1">
        <name>pyridoxal 5'-phosphate</name>
        <dbReference type="ChEBI" id="CHEBI:597326"/>
    </cofactor>
</comment>
<evidence type="ECO:0000313" key="4">
    <source>
        <dbReference type="EMBL" id="PJE73006.1"/>
    </source>
</evidence>
<dbReference type="InterPro" id="IPR049704">
    <property type="entry name" value="Aminotrans_3_PPA_site"/>
</dbReference>
<comment type="similarity">
    <text evidence="2">Belongs to the class-III pyridoxal-phosphate-dependent aminotransferase family.</text>
</comment>
<sequence length="186" mass="20495">MGIYIIADEIQSGLGRTGKMFACEHFGIQPDMIILSKSLGAGLPIGAVIADADKFPDLEPGMHSGSMHCSPLSCAAALANLPLLEKHCFSSLKRGKYALSRFEEMKTKFPDIISDVRGKGLFIGIEFFETLERDKIRKITRTVYKKRGLLLAPCGEKTIRFCPPININLTDLGEALYIFELALKSL</sequence>
<dbReference type="AlphaFoldDB" id="A0A2M8L8R8"/>
<dbReference type="PROSITE" id="PS00600">
    <property type="entry name" value="AA_TRANSFER_CLASS_3"/>
    <property type="match status" value="1"/>
</dbReference>
<dbReference type="EMBL" id="PFEP01000030">
    <property type="protein sequence ID" value="PJE73006.1"/>
    <property type="molecule type" value="Genomic_DNA"/>
</dbReference>
<dbReference type="InterPro" id="IPR015424">
    <property type="entry name" value="PyrdxlP-dep_Trfase"/>
</dbReference>
<evidence type="ECO:0000256" key="1">
    <source>
        <dbReference type="ARBA" id="ARBA00001933"/>
    </source>
</evidence>
<dbReference type="PANTHER" id="PTHR11986:SF58">
    <property type="entry name" value="LEUCINE_METHIONINE RACEMASE"/>
    <property type="match status" value="1"/>
</dbReference>
<dbReference type="InterPro" id="IPR015422">
    <property type="entry name" value="PyrdxlP-dep_Trfase_small"/>
</dbReference>
<gene>
    <name evidence="4" type="ORF">COV00_02330</name>
</gene>
<organism evidence="4 5">
    <name type="scientific">Candidatus Tagabacteria bacterium CG10_big_fil_rev_8_21_14_0_10_40_13</name>
    <dbReference type="NCBI Taxonomy" id="1975022"/>
    <lineage>
        <taxon>Bacteria</taxon>
        <taxon>Candidatus Tagaibacteriota</taxon>
    </lineage>
</organism>
<reference evidence="5" key="1">
    <citation type="submission" date="2017-09" db="EMBL/GenBank/DDBJ databases">
        <title>Depth-based differentiation of microbial function through sediment-hosted aquifers and enrichment of novel symbionts in the deep terrestrial subsurface.</title>
        <authorList>
            <person name="Probst A.J."/>
            <person name="Ladd B."/>
            <person name="Jarett J.K."/>
            <person name="Geller-Mcgrath D.E."/>
            <person name="Sieber C.M.K."/>
            <person name="Emerson J.B."/>
            <person name="Anantharaman K."/>
            <person name="Thomas B.C."/>
            <person name="Malmstrom R."/>
            <person name="Stieglmeier M."/>
            <person name="Klingl A."/>
            <person name="Woyke T."/>
            <person name="Ryan C.M."/>
            <person name="Banfield J.F."/>
        </authorList>
    </citation>
    <scope>NUCLEOTIDE SEQUENCE [LARGE SCALE GENOMIC DNA]</scope>
</reference>
<dbReference type="Gene3D" id="3.90.1150.10">
    <property type="entry name" value="Aspartate Aminotransferase, domain 1"/>
    <property type="match status" value="1"/>
</dbReference>
<name>A0A2M8L8R8_9BACT</name>
<keyword evidence="3" id="KW-0663">Pyridoxal phosphate</keyword>
<dbReference type="GO" id="GO:0030170">
    <property type="term" value="F:pyridoxal phosphate binding"/>
    <property type="evidence" value="ECO:0007669"/>
    <property type="project" value="InterPro"/>
</dbReference>
<protein>
    <recommendedName>
        <fullName evidence="6">Aspartate aminotransferase family protein</fullName>
    </recommendedName>
</protein>
<proteinExistence type="inferred from homology"/>
<dbReference type="Proteomes" id="UP000230603">
    <property type="component" value="Unassembled WGS sequence"/>
</dbReference>
<dbReference type="GO" id="GO:0008483">
    <property type="term" value="F:transaminase activity"/>
    <property type="evidence" value="ECO:0007669"/>
    <property type="project" value="InterPro"/>
</dbReference>
<dbReference type="PANTHER" id="PTHR11986">
    <property type="entry name" value="AMINOTRANSFERASE CLASS III"/>
    <property type="match status" value="1"/>
</dbReference>
<dbReference type="InterPro" id="IPR050103">
    <property type="entry name" value="Class-III_PLP-dep_AT"/>
</dbReference>
<accession>A0A2M8L8R8</accession>
<evidence type="ECO:0000256" key="3">
    <source>
        <dbReference type="ARBA" id="ARBA00022898"/>
    </source>
</evidence>
<dbReference type="GO" id="GO:0042802">
    <property type="term" value="F:identical protein binding"/>
    <property type="evidence" value="ECO:0007669"/>
    <property type="project" value="TreeGrafter"/>
</dbReference>
<evidence type="ECO:0000256" key="2">
    <source>
        <dbReference type="ARBA" id="ARBA00008954"/>
    </source>
</evidence>
<dbReference type="Pfam" id="PF00202">
    <property type="entry name" value="Aminotran_3"/>
    <property type="match status" value="1"/>
</dbReference>
<evidence type="ECO:0000313" key="5">
    <source>
        <dbReference type="Proteomes" id="UP000230603"/>
    </source>
</evidence>
<evidence type="ECO:0008006" key="6">
    <source>
        <dbReference type="Google" id="ProtNLM"/>
    </source>
</evidence>
<comment type="caution">
    <text evidence="4">The sequence shown here is derived from an EMBL/GenBank/DDBJ whole genome shotgun (WGS) entry which is preliminary data.</text>
</comment>
<dbReference type="Gene3D" id="3.40.640.10">
    <property type="entry name" value="Type I PLP-dependent aspartate aminotransferase-like (Major domain)"/>
    <property type="match status" value="1"/>
</dbReference>